<evidence type="ECO:0000313" key="3">
    <source>
        <dbReference type="Proteomes" id="UP000078387"/>
    </source>
</evidence>
<protein>
    <submittedName>
        <fullName evidence="2">Uncharacterized protein</fullName>
    </submittedName>
</protein>
<feature type="compositionally biased region" description="Basic residues" evidence="1">
    <location>
        <begin position="1"/>
        <end position="24"/>
    </location>
</feature>
<feature type="region of interest" description="Disordered" evidence="1">
    <location>
        <begin position="1"/>
        <end position="41"/>
    </location>
</feature>
<feature type="region of interest" description="Disordered" evidence="1">
    <location>
        <begin position="77"/>
        <end position="98"/>
    </location>
</feature>
<evidence type="ECO:0000313" key="2">
    <source>
        <dbReference type="EMBL" id="GAT96903.1"/>
    </source>
</evidence>
<feature type="compositionally biased region" description="Basic and acidic residues" evidence="1">
    <location>
        <begin position="25"/>
        <end position="37"/>
    </location>
</feature>
<feature type="compositionally biased region" description="Polar residues" evidence="1">
    <location>
        <begin position="80"/>
        <end position="93"/>
    </location>
</feature>
<sequence length="136" mass="15522">MGKDNNKKRKGKRTGNKERKHPLNKTKENKKKNESKPKKSFIKITNSSVPAARFKNKVSKITSVLATGSRFNGKKVLSARQVQQGKETNQYKTSAKRIKQLRRDGVPKKVIEAMLQKEAKAKKHSQKKRNVRLGID</sequence>
<reference evidence="2 3" key="1">
    <citation type="submission" date="2016-05" db="EMBL/GenBank/DDBJ databases">
        <title>First whole genome sequencing of Entamoeba histolytica HM1:IMSS-clone-6.</title>
        <authorList>
            <person name="Mukherjee Avik.K."/>
            <person name="Izumyama S."/>
            <person name="Nakada-Tsukui K."/>
            <person name="Nozaki T."/>
        </authorList>
    </citation>
    <scope>NUCLEOTIDE SEQUENCE [LARGE SCALE GENOMIC DNA]</scope>
    <source>
        <strain evidence="2 3">HM1:IMSS clone 6</strain>
    </source>
</reference>
<dbReference type="VEuPathDB" id="AmoebaDB:KM1_056370"/>
<accession>A0A5K1TWW4</accession>
<evidence type="ECO:0000256" key="1">
    <source>
        <dbReference type="SAM" id="MobiDB-lite"/>
    </source>
</evidence>
<dbReference type="VEuPathDB" id="AmoebaDB:EHI_125310"/>
<dbReference type="EMBL" id="BDEQ01000001">
    <property type="protein sequence ID" value="GAT96903.1"/>
    <property type="molecule type" value="Genomic_DNA"/>
</dbReference>
<dbReference type="VEuPathDB" id="AmoebaDB:EHI8A_022510"/>
<name>A0A5K1TWW4_ENTHI</name>
<proteinExistence type="predicted"/>
<organism evidence="2 3">
    <name type="scientific">Entamoeba histolytica</name>
    <dbReference type="NCBI Taxonomy" id="5759"/>
    <lineage>
        <taxon>Eukaryota</taxon>
        <taxon>Amoebozoa</taxon>
        <taxon>Evosea</taxon>
        <taxon>Archamoebae</taxon>
        <taxon>Mastigamoebida</taxon>
        <taxon>Entamoebidae</taxon>
        <taxon>Entamoeba</taxon>
    </lineage>
</organism>
<dbReference type="VEuPathDB" id="AmoebaDB:EHI7A_024880"/>
<comment type="caution">
    <text evidence="2">The sequence shown here is derived from an EMBL/GenBank/DDBJ whole genome shotgun (WGS) entry which is preliminary data.</text>
</comment>
<gene>
    <name evidence="2" type="ORF">CL6EHI_125310</name>
</gene>
<dbReference type="AlphaFoldDB" id="A0A5K1TWW4"/>
<dbReference type="Proteomes" id="UP000078387">
    <property type="component" value="Unassembled WGS sequence"/>
</dbReference>
<dbReference type="OMA" id="RQQGIPM"/>
<dbReference type="VEuPathDB" id="AmoebaDB:EHI5A_038060"/>